<dbReference type="AlphaFoldDB" id="A0AAU7W9I2"/>
<organism evidence="1">
    <name type="scientific">Agromyces sp. G08B096</name>
    <dbReference type="NCBI Taxonomy" id="3156399"/>
    <lineage>
        <taxon>Bacteria</taxon>
        <taxon>Bacillati</taxon>
        <taxon>Actinomycetota</taxon>
        <taxon>Actinomycetes</taxon>
        <taxon>Micrococcales</taxon>
        <taxon>Microbacteriaceae</taxon>
        <taxon>Agromyces</taxon>
    </lineage>
</organism>
<dbReference type="EMBL" id="CP158374">
    <property type="protein sequence ID" value="XBX83128.1"/>
    <property type="molecule type" value="Genomic_DNA"/>
</dbReference>
<gene>
    <name evidence="1" type="ORF">ABIQ69_04180</name>
</gene>
<sequence>MLDEATGRFIDQVRVLPPEALAAAFDRAVSLRRAGGREASKALKPSAVENSELERAVRDLLLPRADELNGFRDGLHADAKSAVVIAGRAVMKPGQLTAEQYDVLVTPFREAGVEVPTHSR</sequence>
<dbReference type="RefSeq" id="WP_350349143.1">
    <property type="nucleotide sequence ID" value="NZ_CP158374.1"/>
</dbReference>
<name>A0AAU7W9I2_9MICO</name>
<reference evidence="1" key="1">
    <citation type="submission" date="2024-05" db="EMBL/GenBank/DDBJ databases">
        <authorList>
            <person name="Yu L."/>
        </authorList>
    </citation>
    <scope>NUCLEOTIDE SEQUENCE</scope>
    <source>
        <strain evidence="1">G08B096</strain>
    </source>
</reference>
<protein>
    <submittedName>
        <fullName evidence="1">Uncharacterized protein</fullName>
    </submittedName>
</protein>
<proteinExistence type="predicted"/>
<accession>A0AAU7W9I2</accession>
<evidence type="ECO:0000313" key="1">
    <source>
        <dbReference type="EMBL" id="XBX83128.1"/>
    </source>
</evidence>